<protein>
    <recommendedName>
        <fullName evidence="1">ApaG domain-containing protein</fullName>
    </recommendedName>
</protein>
<sequence length="128" mass="14458">MINHVTKGIKISVKSVYDGSYFKNYNLHFSFNYIIIITNQSKSTVQLKTRHWRIFDSLSPDIIIDGEGVIGEKPLLKPGDSYKYSSGCLITSPVGAMRGFYNMIDVNNGKKFRAYIPTFKLTAPQALN</sequence>
<gene>
    <name evidence="2" type="ORF">METZ01_LOCUS54038</name>
</gene>
<feature type="domain" description="ApaG" evidence="1">
    <location>
        <begin position="3"/>
        <end position="128"/>
    </location>
</feature>
<evidence type="ECO:0000313" key="2">
    <source>
        <dbReference type="EMBL" id="SVA01184.1"/>
    </source>
</evidence>
<proteinExistence type="predicted"/>
<dbReference type="Gene3D" id="2.60.40.1470">
    <property type="entry name" value="ApaG domain"/>
    <property type="match status" value="1"/>
</dbReference>
<dbReference type="AlphaFoldDB" id="A0A381SCG2"/>
<name>A0A381SCG2_9ZZZZ</name>
<dbReference type="InterPro" id="IPR050718">
    <property type="entry name" value="ApaG-like"/>
</dbReference>
<organism evidence="2">
    <name type="scientific">marine metagenome</name>
    <dbReference type="NCBI Taxonomy" id="408172"/>
    <lineage>
        <taxon>unclassified sequences</taxon>
        <taxon>metagenomes</taxon>
        <taxon>ecological metagenomes</taxon>
    </lineage>
</organism>
<reference evidence="2" key="1">
    <citation type="submission" date="2018-05" db="EMBL/GenBank/DDBJ databases">
        <authorList>
            <person name="Lanie J.A."/>
            <person name="Ng W.-L."/>
            <person name="Kazmierczak K.M."/>
            <person name="Andrzejewski T.M."/>
            <person name="Davidsen T.M."/>
            <person name="Wayne K.J."/>
            <person name="Tettelin H."/>
            <person name="Glass J.I."/>
            <person name="Rusch D."/>
            <person name="Podicherti R."/>
            <person name="Tsui H.-C.T."/>
            <person name="Winkler M.E."/>
        </authorList>
    </citation>
    <scope>NUCLEOTIDE SEQUENCE</scope>
</reference>
<dbReference type="InterPro" id="IPR036767">
    <property type="entry name" value="ApaG_sf"/>
</dbReference>
<dbReference type="InterPro" id="IPR007474">
    <property type="entry name" value="ApaG_domain"/>
</dbReference>
<dbReference type="EMBL" id="UINC01002878">
    <property type="protein sequence ID" value="SVA01184.1"/>
    <property type="molecule type" value="Genomic_DNA"/>
</dbReference>
<dbReference type="PANTHER" id="PTHR47191">
    <property type="entry name" value="OS05G0170800 PROTEIN"/>
    <property type="match status" value="1"/>
</dbReference>
<dbReference type="Pfam" id="PF04379">
    <property type="entry name" value="DUF525"/>
    <property type="match status" value="1"/>
</dbReference>
<dbReference type="PANTHER" id="PTHR47191:SF2">
    <property type="entry name" value="OS05G0170800 PROTEIN"/>
    <property type="match status" value="1"/>
</dbReference>
<dbReference type="SUPFAM" id="SSF110069">
    <property type="entry name" value="ApaG-like"/>
    <property type="match status" value="1"/>
</dbReference>
<dbReference type="PROSITE" id="PS51087">
    <property type="entry name" value="APAG"/>
    <property type="match status" value="1"/>
</dbReference>
<accession>A0A381SCG2</accession>
<dbReference type="NCBIfam" id="NF003967">
    <property type="entry name" value="PRK05461.1"/>
    <property type="match status" value="1"/>
</dbReference>
<evidence type="ECO:0000259" key="1">
    <source>
        <dbReference type="PROSITE" id="PS51087"/>
    </source>
</evidence>